<dbReference type="SUPFAM" id="SSF56112">
    <property type="entry name" value="Protein kinase-like (PK-like)"/>
    <property type="match status" value="1"/>
</dbReference>
<dbReference type="PANTHER" id="PTHR24141:SF1">
    <property type="entry name" value="2-5A-DEPENDENT RIBONUCLEASE"/>
    <property type="match status" value="1"/>
</dbReference>
<evidence type="ECO:0000313" key="8">
    <source>
        <dbReference type="EMBL" id="NXO66436.1"/>
    </source>
</evidence>
<reference evidence="8 9" key="1">
    <citation type="submission" date="2019-09" db="EMBL/GenBank/DDBJ databases">
        <title>Bird 10,000 Genomes (B10K) Project - Family phase.</title>
        <authorList>
            <person name="Zhang G."/>
        </authorList>
    </citation>
    <scope>NUCLEOTIDE SEQUENCE [LARGE SCALE GENOMIC DNA]</scope>
    <source>
        <strain evidence="8">B10K-DU-002-32</strain>
        <tissue evidence="8">Muscle</tissue>
    </source>
</reference>
<feature type="repeat" description="ANK" evidence="5">
    <location>
        <begin position="273"/>
        <end position="305"/>
    </location>
</feature>
<feature type="repeat" description="ANK" evidence="5">
    <location>
        <begin position="121"/>
        <end position="153"/>
    </location>
</feature>
<feature type="domain" description="Protein kinase" evidence="6">
    <location>
        <begin position="347"/>
        <end position="668"/>
    </location>
</feature>
<dbReference type="PROSITE" id="PS50088">
    <property type="entry name" value="ANK_REPEAT"/>
    <property type="match status" value="5"/>
</dbReference>
<dbReference type="InterPro" id="IPR002110">
    <property type="entry name" value="Ankyrin_rpt"/>
</dbReference>
<keyword evidence="4 5" id="KW-0040">ANK repeat</keyword>
<organism evidence="8 9">
    <name type="scientific">Phainopepla nitens</name>
    <name type="common">Phainopepla</name>
    <dbReference type="NCBI Taxonomy" id="161653"/>
    <lineage>
        <taxon>Eukaryota</taxon>
        <taxon>Metazoa</taxon>
        <taxon>Chordata</taxon>
        <taxon>Craniata</taxon>
        <taxon>Vertebrata</taxon>
        <taxon>Euteleostomi</taxon>
        <taxon>Archelosauria</taxon>
        <taxon>Archosauria</taxon>
        <taxon>Dinosauria</taxon>
        <taxon>Saurischia</taxon>
        <taxon>Theropoda</taxon>
        <taxon>Coelurosauria</taxon>
        <taxon>Aves</taxon>
        <taxon>Neognathae</taxon>
        <taxon>Neoaves</taxon>
        <taxon>Telluraves</taxon>
        <taxon>Australaves</taxon>
        <taxon>Passeriformes</taxon>
        <taxon>Bombycillidae</taxon>
        <taxon>Phainopepla</taxon>
    </lineage>
</organism>
<dbReference type="Gene3D" id="1.25.40.20">
    <property type="entry name" value="Ankyrin repeat-containing domain"/>
    <property type="match status" value="1"/>
</dbReference>
<dbReference type="GO" id="GO:0005524">
    <property type="term" value="F:ATP binding"/>
    <property type="evidence" value="ECO:0007669"/>
    <property type="project" value="UniProtKB-KW"/>
</dbReference>
<dbReference type="GO" id="GO:0004672">
    <property type="term" value="F:protein kinase activity"/>
    <property type="evidence" value="ECO:0007669"/>
    <property type="project" value="InterPro"/>
</dbReference>
<gene>
    <name evidence="8" type="primary">Rnasel</name>
    <name evidence="8" type="ORF">PHANIT_R04536</name>
</gene>
<keyword evidence="9" id="KW-1185">Reference proteome</keyword>
<dbReference type="Pfam" id="PF00023">
    <property type="entry name" value="Ank"/>
    <property type="match status" value="2"/>
</dbReference>
<protein>
    <submittedName>
        <fullName evidence="8">RN5A ribonuclease</fullName>
    </submittedName>
</protein>
<dbReference type="InterPro" id="IPR036770">
    <property type="entry name" value="Ankyrin_rpt-contain_sf"/>
</dbReference>
<dbReference type="InterPro" id="IPR010513">
    <property type="entry name" value="KEN_dom"/>
</dbReference>
<dbReference type="PROSITE" id="PS50297">
    <property type="entry name" value="ANK_REP_REGION"/>
    <property type="match status" value="4"/>
</dbReference>
<feature type="repeat" description="ANK" evidence="5">
    <location>
        <begin position="88"/>
        <end position="120"/>
    </location>
</feature>
<dbReference type="EMBL" id="VXBQ01007014">
    <property type="protein sequence ID" value="NXO66436.1"/>
    <property type="molecule type" value="Genomic_DNA"/>
</dbReference>
<dbReference type="Pfam" id="PF00069">
    <property type="entry name" value="Pkinase"/>
    <property type="match status" value="1"/>
</dbReference>
<dbReference type="GO" id="GO:0004540">
    <property type="term" value="F:RNA nuclease activity"/>
    <property type="evidence" value="ECO:0007669"/>
    <property type="project" value="InterPro"/>
</dbReference>
<dbReference type="InterPro" id="IPR011009">
    <property type="entry name" value="Kinase-like_dom_sf"/>
</dbReference>
<dbReference type="Pfam" id="PF06479">
    <property type="entry name" value="Ribonuc_2-5A"/>
    <property type="match status" value="1"/>
</dbReference>
<evidence type="ECO:0000313" key="9">
    <source>
        <dbReference type="Proteomes" id="UP000579685"/>
    </source>
</evidence>
<dbReference type="PROSITE" id="PS50011">
    <property type="entry name" value="PROTEIN_KINASE_DOM"/>
    <property type="match status" value="1"/>
</dbReference>
<dbReference type="InterPro" id="IPR000719">
    <property type="entry name" value="Prot_kinase_dom"/>
</dbReference>
<feature type="repeat" description="ANK" evidence="5">
    <location>
        <begin position="164"/>
        <end position="197"/>
    </location>
</feature>
<evidence type="ECO:0000256" key="4">
    <source>
        <dbReference type="ARBA" id="ARBA00023043"/>
    </source>
</evidence>
<dbReference type="Gene3D" id="1.10.510.10">
    <property type="entry name" value="Transferase(Phosphotransferase) domain 1"/>
    <property type="match status" value="1"/>
</dbReference>
<dbReference type="InterPro" id="IPR038357">
    <property type="entry name" value="KEN_sf"/>
</dbReference>
<proteinExistence type="predicted"/>
<keyword evidence="3" id="KW-0067">ATP-binding</keyword>
<evidence type="ECO:0000256" key="5">
    <source>
        <dbReference type="PROSITE-ProRule" id="PRU00023"/>
    </source>
</evidence>
<dbReference type="SMART" id="SM00220">
    <property type="entry name" value="S_TKc"/>
    <property type="match status" value="1"/>
</dbReference>
<feature type="domain" description="KEN" evidence="7">
    <location>
        <begin position="571"/>
        <end position="699"/>
    </location>
</feature>
<keyword evidence="1" id="KW-0677">Repeat</keyword>
<name>A0A7L1TYL8_PHANI</name>
<evidence type="ECO:0000256" key="2">
    <source>
        <dbReference type="ARBA" id="ARBA00022741"/>
    </source>
</evidence>
<feature type="repeat" description="ANK" evidence="5">
    <location>
        <begin position="55"/>
        <end position="87"/>
    </location>
</feature>
<dbReference type="AlphaFoldDB" id="A0A7L1TYL8"/>
<dbReference type="GO" id="GO:0006397">
    <property type="term" value="P:mRNA processing"/>
    <property type="evidence" value="ECO:0007669"/>
    <property type="project" value="InterPro"/>
</dbReference>
<evidence type="ECO:0000259" key="6">
    <source>
        <dbReference type="PROSITE" id="PS50011"/>
    </source>
</evidence>
<feature type="non-terminal residue" evidence="8">
    <location>
        <position position="699"/>
    </location>
</feature>
<dbReference type="Proteomes" id="UP000579685">
    <property type="component" value="Unassembled WGS sequence"/>
</dbReference>
<dbReference type="SMART" id="SM00248">
    <property type="entry name" value="ANK"/>
    <property type="match status" value="8"/>
</dbReference>
<sequence>VELPAHNQEKVSTPPSTKMAEALNSKLNTAVKNKDKETVLELLEQGADVNSKVGSGWTPLQTAVRACDEDLVRLLLDRGASLHATKDNGGTAFTEAGIAGSVRILELLLERGADIHHHDINGFTAFMEAAWYGREEALRFLYRKGAKVNVRRETSKEKAELHKGGATALMDACKQRHFSTVKILVQEMGADVNIRDNRDRNALIHALKKGSSRERYKSAVSIVHFLLEHGVDVKSKDEYGKSALILAVEMESPELVTALLEKDEIDIDDADEEGNTALMVAVEKKDYEIAKMLCEKGARTDLGNPIAIAERNRSLSMENLLREHKAKYVAETPRAWEPNSKRWRVQLKNLDQMYRPMIGKLKIFPYIEQRIQDGIYLGLHGGTEVAVRITRSAEGDKEKEFFEKCSHCEHLLKLFQSEKEKGCMYLCFPLWEKNLQEHLQDLKGQKDYKTALKMIFQALRELHSLRFAHQDLQPGNFLIDLRGRIYLADFGNKRRLIEGQEELVKSDLEASSLLMLYVLTGGRKPLQLVGTKDLDPNSPDYMEALDLVKSLSSCDERGLKGLSEHPYFWSNQRRFNFLKNIWNEVKDFEKEKRKSIFQDPNVMRETFPYPGWTKMIDKDVLYIMQNPKNAKPVKYGNDVIQLLRLMRNMDEHKDERISKKIGDYAEYFQKLFPELTIYVYNSLCQNPTYSYLADFQDWN</sequence>
<evidence type="ECO:0000256" key="1">
    <source>
        <dbReference type="ARBA" id="ARBA00022737"/>
    </source>
</evidence>
<dbReference type="PANTHER" id="PTHR24141">
    <property type="entry name" value="2-5A-DEPENDENT RIBONUCLEASE"/>
    <property type="match status" value="1"/>
</dbReference>
<evidence type="ECO:0000259" key="7">
    <source>
        <dbReference type="PROSITE" id="PS51392"/>
    </source>
</evidence>
<dbReference type="PROSITE" id="PS51392">
    <property type="entry name" value="KEN"/>
    <property type="match status" value="1"/>
</dbReference>
<accession>A0A7L1TYL8</accession>
<dbReference type="Pfam" id="PF12796">
    <property type="entry name" value="Ank_2"/>
    <property type="match status" value="2"/>
</dbReference>
<dbReference type="Gene3D" id="1.20.1440.180">
    <property type="entry name" value="KEN domain"/>
    <property type="match status" value="1"/>
</dbReference>
<keyword evidence="2" id="KW-0547">Nucleotide-binding</keyword>
<dbReference type="GO" id="GO:0003723">
    <property type="term" value="F:RNA binding"/>
    <property type="evidence" value="ECO:0007669"/>
    <property type="project" value="TreeGrafter"/>
</dbReference>
<comment type="caution">
    <text evidence="8">The sequence shown here is derived from an EMBL/GenBank/DDBJ whole genome shotgun (WGS) entry which is preliminary data.</text>
</comment>
<feature type="non-terminal residue" evidence="8">
    <location>
        <position position="1"/>
    </location>
</feature>
<evidence type="ECO:0000256" key="3">
    <source>
        <dbReference type="ARBA" id="ARBA00022840"/>
    </source>
</evidence>
<dbReference type="SUPFAM" id="SSF48403">
    <property type="entry name" value="Ankyrin repeat"/>
    <property type="match status" value="1"/>
</dbReference>